<dbReference type="AlphaFoldDB" id="A0A4S4M375"/>
<evidence type="ECO:0000256" key="1">
    <source>
        <dbReference type="ARBA" id="ARBA00013201"/>
    </source>
</evidence>
<dbReference type="OrthoDB" id="2363873at2759"/>
<evidence type="ECO:0000256" key="2">
    <source>
        <dbReference type="ARBA" id="ARBA00022801"/>
    </source>
</evidence>
<dbReference type="PANTHER" id="PTHR10272:SF0">
    <property type="entry name" value="PLATELET-ACTIVATING FACTOR ACETYLHYDROLASE"/>
    <property type="match status" value="1"/>
</dbReference>
<dbReference type="SUPFAM" id="SSF53474">
    <property type="entry name" value="alpha/beta-Hydrolases"/>
    <property type="match status" value="1"/>
</dbReference>
<evidence type="ECO:0000256" key="3">
    <source>
        <dbReference type="ARBA" id="ARBA00022963"/>
    </source>
</evidence>
<organism evidence="6 7">
    <name type="scientific">Antrodiella citrinella</name>
    <dbReference type="NCBI Taxonomy" id="2447956"/>
    <lineage>
        <taxon>Eukaryota</taxon>
        <taxon>Fungi</taxon>
        <taxon>Dikarya</taxon>
        <taxon>Basidiomycota</taxon>
        <taxon>Agaricomycotina</taxon>
        <taxon>Agaricomycetes</taxon>
        <taxon>Polyporales</taxon>
        <taxon>Steccherinaceae</taxon>
        <taxon>Antrodiella</taxon>
    </lineage>
</organism>
<keyword evidence="3" id="KW-0442">Lipid degradation</keyword>
<protein>
    <recommendedName>
        <fullName evidence="1">1-alkyl-2-acetylglycerophosphocholine esterase</fullName>
        <ecNumber evidence="1">3.1.1.47</ecNumber>
    </recommendedName>
</protein>
<dbReference type="EC" id="3.1.1.47" evidence="1"/>
<reference evidence="6 7" key="1">
    <citation type="submission" date="2019-02" db="EMBL/GenBank/DDBJ databases">
        <title>Genome sequencing of the rare red list fungi Antrodiella citrinella (Flaviporus citrinellus).</title>
        <authorList>
            <person name="Buettner E."/>
            <person name="Kellner H."/>
        </authorList>
    </citation>
    <scope>NUCLEOTIDE SEQUENCE [LARGE SCALE GENOMIC DNA]</scope>
    <source>
        <strain evidence="6 7">DSM 108506</strain>
    </source>
</reference>
<dbReference type="GO" id="GO:0003847">
    <property type="term" value="F:1-alkyl-2-acetylglycerophosphocholine esterase activity"/>
    <property type="evidence" value="ECO:0007669"/>
    <property type="project" value="UniProtKB-EC"/>
</dbReference>
<dbReference type="InterPro" id="IPR029058">
    <property type="entry name" value="AB_hydrolase_fold"/>
</dbReference>
<evidence type="ECO:0000313" key="7">
    <source>
        <dbReference type="Proteomes" id="UP000308730"/>
    </source>
</evidence>
<proteinExistence type="predicted"/>
<keyword evidence="2" id="KW-0378">Hydrolase</keyword>
<name>A0A4S4M375_9APHY</name>
<keyword evidence="7" id="KW-1185">Reference proteome</keyword>
<accession>A0A4S4M375</accession>
<sequence length="548" mass="60960">MSNSHSRWSVEHTDSVSPTRSKRISTGFLPKPPPPECPQVIQTVHKRSPFGALLSRTLPNYSGHYPVGVCDVEVPIPKQSFGEFKHKSMPDAAAGLTIDTVLFTLFYPTETVNTNQRVVWFPRLRQTIDGFLRMANRTPNWAMKTVVYPAAAAAIYGTTFPAVEHAPLRQAPPKTQWPLMIFSHGVGCSRLMYSAFCGEMASRGYIVAAIEHRDGTGPSSRITNADGCTTRLDWLDWKDLAWPQPEQPKNDTTLRHVQLDVRLAEVQGVLDVMKKITNGDVVAQTRLTQAQTSFEWARWKCVNTHRPVMAGHSFGGTLGMAAASDPRFTFSQVVVMDPAVQRMYPWDGHINVPFLALNSEEWMLGHEFPLFREMLPQIARPSVFLIPGSTHPSFSDVFLILPPYINKLTGLRAEAHHVVDTMIKLVDKFLDGLTEEVRANSREISGDLILERGLLSSMSSVSIISTAAPTPMGSPDLNFNSPHFSADGVTGVKSKPKKMRKTLGRLGDIGELVSYRLEADLERMKIENNSELAKAGMSRVRKRTNSKL</sequence>
<evidence type="ECO:0000256" key="5">
    <source>
        <dbReference type="SAM" id="MobiDB-lite"/>
    </source>
</evidence>
<dbReference type="Gene3D" id="3.40.50.1820">
    <property type="entry name" value="alpha/beta hydrolase"/>
    <property type="match status" value="1"/>
</dbReference>
<dbReference type="EMBL" id="SGPM01000533">
    <property type="protein sequence ID" value="THH19534.1"/>
    <property type="molecule type" value="Genomic_DNA"/>
</dbReference>
<dbReference type="GO" id="GO:0016042">
    <property type="term" value="P:lipid catabolic process"/>
    <property type="evidence" value="ECO:0007669"/>
    <property type="project" value="UniProtKB-KW"/>
</dbReference>
<gene>
    <name evidence="6" type="ORF">EUX98_g8754</name>
</gene>
<evidence type="ECO:0000313" key="6">
    <source>
        <dbReference type="EMBL" id="THH19534.1"/>
    </source>
</evidence>
<dbReference type="PANTHER" id="PTHR10272">
    <property type="entry name" value="PLATELET-ACTIVATING FACTOR ACETYLHYDROLASE"/>
    <property type="match status" value="1"/>
</dbReference>
<evidence type="ECO:0000256" key="4">
    <source>
        <dbReference type="ARBA" id="ARBA00023098"/>
    </source>
</evidence>
<comment type="caution">
    <text evidence="6">The sequence shown here is derived from an EMBL/GenBank/DDBJ whole genome shotgun (WGS) entry which is preliminary data.</text>
</comment>
<feature type="region of interest" description="Disordered" evidence="5">
    <location>
        <begin position="1"/>
        <end position="35"/>
    </location>
</feature>
<dbReference type="Proteomes" id="UP000308730">
    <property type="component" value="Unassembled WGS sequence"/>
</dbReference>
<keyword evidence="4" id="KW-0443">Lipid metabolism</keyword>
<dbReference type="Pfam" id="PF03403">
    <property type="entry name" value="PAF-AH_p_II"/>
    <property type="match status" value="1"/>
</dbReference>